<dbReference type="AlphaFoldDB" id="R0MGQ7"/>
<reference evidence="1 2" key="1">
    <citation type="journal article" date="2013" name="BMC Genomics">
        <title>Comparative genomics of parasitic silkworm microsporidia reveal an association between genome expansion and host adaptation.</title>
        <authorList>
            <person name="Pan G."/>
            <person name="Xu J."/>
            <person name="Li T."/>
            <person name="Xia Q."/>
            <person name="Liu S.L."/>
            <person name="Zhang G."/>
            <person name="Li S."/>
            <person name="Li C."/>
            <person name="Liu H."/>
            <person name="Yang L."/>
            <person name="Liu T."/>
            <person name="Zhang X."/>
            <person name="Wu Z."/>
            <person name="Fan W."/>
            <person name="Dang X."/>
            <person name="Xiang H."/>
            <person name="Tao M."/>
            <person name="Li Y."/>
            <person name="Hu J."/>
            <person name="Li Z."/>
            <person name="Lin L."/>
            <person name="Luo J."/>
            <person name="Geng L."/>
            <person name="Wang L."/>
            <person name="Long M."/>
            <person name="Wan Y."/>
            <person name="He N."/>
            <person name="Zhang Z."/>
            <person name="Lu C."/>
            <person name="Keeling P.J."/>
            <person name="Wang J."/>
            <person name="Xiang Z."/>
            <person name="Zhou Z."/>
        </authorList>
    </citation>
    <scope>NUCLEOTIDE SEQUENCE [LARGE SCALE GENOMIC DNA]</scope>
    <source>
        <strain evidence="2">CQ1 / CVCC 102059</strain>
    </source>
</reference>
<keyword evidence="2" id="KW-1185">Reference proteome</keyword>
<dbReference type="VEuPathDB" id="MicrosporidiaDB:NBO_83g0004"/>
<evidence type="ECO:0000313" key="2">
    <source>
        <dbReference type="Proteomes" id="UP000016927"/>
    </source>
</evidence>
<proteinExistence type="predicted"/>
<gene>
    <name evidence="1" type="ORF">NBO_83g0004</name>
</gene>
<accession>R0MGQ7</accession>
<dbReference type="Proteomes" id="UP000016927">
    <property type="component" value="Unassembled WGS sequence"/>
</dbReference>
<name>R0MGQ7_NOSB1</name>
<dbReference type="HOGENOM" id="CLU_1917642_0_0_1"/>
<protein>
    <submittedName>
        <fullName evidence="1">Uncharacterized protein</fullName>
    </submittedName>
</protein>
<dbReference type="EMBL" id="KB908991">
    <property type="protein sequence ID" value="EOB13300.1"/>
    <property type="molecule type" value="Genomic_DNA"/>
</dbReference>
<evidence type="ECO:0000313" key="1">
    <source>
        <dbReference type="EMBL" id="EOB13300.1"/>
    </source>
</evidence>
<sequence length="132" mass="15414">MKSHHLYFLATIFFPNNCVRANSASNPLINSNDNYLLDGVDEELLLRTEANVLPGVEEDTDLTILMPSETENDTYFDNEFFITNYVNFVEFYDNVAMIFSFVKNDNSYFEHTTSYINAFKKIEDDLRDFTDE</sequence>
<organism evidence="1 2">
    <name type="scientific">Nosema bombycis (strain CQ1 / CVCC 102059)</name>
    <name type="common">Microsporidian parasite</name>
    <name type="synonym">Pebrine of silkworm</name>
    <dbReference type="NCBI Taxonomy" id="578461"/>
    <lineage>
        <taxon>Eukaryota</taxon>
        <taxon>Fungi</taxon>
        <taxon>Fungi incertae sedis</taxon>
        <taxon>Microsporidia</taxon>
        <taxon>Nosematidae</taxon>
        <taxon>Nosema</taxon>
    </lineage>
</organism>